<dbReference type="Pfam" id="PF00069">
    <property type="entry name" value="Pkinase"/>
    <property type="match status" value="1"/>
</dbReference>
<organism evidence="4 5">
    <name type="scientific">Polyplosphaeria fusca</name>
    <dbReference type="NCBI Taxonomy" id="682080"/>
    <lineage>
        <taxon>Eukaryota</taxon>
        <taxon>Fungi</taxon>
        <taxon>Dikarya</taxon>
        <taxon>Ascomycota</taxon>
        <taxon>Pezizomycotina</taxon>
        <taxon>Dothideomycetes</taxon>
        <taxon>Pleosporomycetidae</taxon>
        <taxon>Pleosporales</taxon>
        <taxon>Tetraplosphaeriaceae</taxon>
        <taxon>Polyplosphaeria</taxon>
    </lineage>
</organism>
<feature type="region of interest" description="Disordered" evidence="1">
    <location>
        <begin position="548"/>
        <end position="574"/>
    </location>
</feature>
<dbReference type="InterPro" id="IPR000719">
    <property type="entry name" value="Prot_kinase_dom"/>
</dbReference>
<comment type="caution">
    <text evidence="4">The sequence shown here is derived from an EMBL/GenBank/DDBJ whole genome shotgun (WGS) entry which is preliminary data.</text>
</comment>
<keyword evidence="5" id="KW-1185">Reference proteome</keyword>
<feature type="region of interest" description="Disordered" evidence="1">
    <location>
        <begin position="595"/>
        <end position="621"/>
    </location>
</feature>
<gene>
    <name evidence="4" type="ORF">EJ04DRAFT_173330</name>
</gene>
<dbReference type="PROSITE" id="PS50234">
    <property type="entry name" value="VWFA"/>
    <property type="match status" value="1"/>
</dbReference>
<dbReference type="AlphaFoldDB" id="A0A9P4USG2"/>
<evidence type="ECO:0000256" key="1">
    <source>
        <dbReference type="SAM" id="MobiDB-lite"/>
    </source>
</evidence>
<dbReference type="GO" id="GO:0004672">
    <property type="term" value="F:protein kinase activity"/>
    <property type="evidence" value="ECO:0007669"/>
    <property type="project" value="InterPro"/>
</dbReference>
<dbReference type="SUPFAM" id="SSF56112">
    <property type="entry name" value="Protein kinase-like (PK-like)"/>
    <property type="match status" value="1"/>
</dbReference>
<dbReference type="SUPFAM" id="SSF53300">
    <property type="entry name" value="vWA-like"/>
    <property type="match status" value="1"/>
</dbReference>
<evidence type="ECO:0000259" key="2">
    <source>
        <dbReference type="PROSITE" id="PS50011"/>
    </source>
</evidence>
<proteinExistence type="predicted"/>
<dbReference type="SMART" id="SM00220">
    <property type="entry name" value="S_TKc"/>
    <property type="match status" value="1"/>
</dbReference>
<dbReference type="Gene3D" id="3.40.50.410">
    <property type="entry name" value="von Willebrand factor, type A domain"/>
    <property type="match status" value="1"/>
</dbReference>
<dbReference type="PROSITE" id="PS50011">
    <property type="entry name" value="PROTEIN_KINASE_DOM"/>
    <property type="match status" value="1"/>
</dbReference>
<name>A0A9P4USG2_9PLEO</name>
<dbReference type="InterPro" id="IPR002035">
    <property type="entry name" value="VWF_A"/>
</dbReference>
<evidence type="ECO:0000313" key="5">
    <source>
        <dbReference type="Proteomes" id="UP000799444"/>
    </source>
</evidence>
<evidence type="ECO:0008006" key="6">
    <source>
        <dbReference type="Google" id="ProtNLM"/>
    </source>
</evidence>
<feature type="compositionally biased region" description="Polar residues" evidence="1">
    <location>
        <begin position="551"/>
        <end position="563"/>
    </location>
</feature>
<dbReference type="PANTHER" id="PTHR34706:SF1">
    <property type="entry name" value="VWFA DOMAIN-CONTAINING PROTEIN"/>
    <property type="match status" value="1"/>
</dbReference>
<protein>
    <recommendedName>
        <fullName evidence="6">Protein kinase domain-containing protein</fullName>
    </recommendedName>
</protein>
<accession>A0A9P4USG2</accession>
<evidence type="ECO:0000259" key="3">
    <source>
        <dbReference type="PROSITE" id="PS50234"/>
    </source>
</evidence>
<dbReference type="InterPro" id="IPR011009">
    <property type="entry name" value="Kinase-like_dom_sf"/>
</dbReference>
<dbReference type="EMBL" id="ML996406">
    <property type="protein sequence ID" value="KAF2726702.1"/>
    <property type="molecule type" value="Genomic_DNA"/>
</dbReference>
<dbReference type="GO" id="GO:0005524">
    <property type="term" value="F:ATP binding"/>
    <property type="evidence" value="ECO:0007669"/>
    <property type="project" value="InterPro"/>
</dbReference>
<feature type="region of interest" description="Disordered" evidence="1">
    <location>
        <begin position="988"/>
        <end position="1025"/>
    </location>
</feature>
<dbReference type="OrthoDB" id="9992527at2759"/>
<dbReference type="PANTHER" id="PTHR34706">
    <property type="entry name" value="SLR1338 PROTEIN"/>
    <property type="match status" value="1"/>
</dbReference>
<dbReference type="Proteomes" id="UP000799444">
    <property type="component" value="Unassembled WGS sequence"/>
</dbReference>
<dbReference type="Gene3D" id="1.10.510.10">
    <property type="entry name" value="Transferase(Phosphotransferase) domain 1"/>
    <property type="match status" value="1"/>
</dbReference>
<feature type="domain" description="Protein kinase" evidence="2">
    <location>
        <begin position="174"/>
        <end position="530"/>
    </location>
</feature>
<feature type="domain" description="VWFA" evidence="3">
    <location>
        <begin position="720"/>
        <end position="930"/>
    </location>
</feature>
<evidence type="ECO:0000313" key="4">
    <source>
        <dbReference type="EMBL" id="KAF2726702.1"/>
    </source>
</evidence>
<sequence length="1025" mass="115578">MAPYNVSAYSTHNPPAPMNEQFQKTLDNCRVTPRCDGGKEYIRTKPLIQWMGATQPGQSASNAEILLYMVYGPTILPISAIRVCGKGDDPCAVVFSILLEIGLGHIIHKVAQEDIVDQSIPMSLADLKEHFQNIDKSEGVAYAKRFNEAQWKYRPLTFRWDVYKECPEQRIIPICRKQEIGRGGQARVYQIAVQADYVAERLQQNLPNDDSFFMDDEFGPCYQFALKTFEEANIAYFNDEKAAFDALKSNKGMIRYLASYGHRETRKVEKNNGESTDKTVTTKHILLEYGRFDLMKIFMYRLSPVISDEIETFWTSLIQIADALKGIHKIKTKNGDFAGWHNDIKPGNIIVVDGEYKLADPGFAKFQKSLETDRDAAPKILQDGMTQSYAAPECFASVPSARPEVTQSVDIWSVGCVLSMAATWVVLGFQGVYQFKIVRQKAVENFRNSAQHSSERTIEPGDFFHNGVDLLPEVKQWHQYVRSAARHTDYITRDILDFVEKNLLVPKNRMPAEKLYKGLQDVLLNCHKEFIPHDLEQLMETLGAIDEEAPSTPSGAHATQATPYSVRRKEKKPKMDNLEVPDLLKTAARFESVTKMTARRSPRLVPQDPPPPRVSGAGGFSNPSMVAPQPHPGQYPAFTNGYHQPMLNQPPAIALTQAPGQGPVPQQLLQRTSTFRTQRAQDFNSPEPQSVIQAREEFRDSRWFTKPTDAVLKAHFDKRDIVFLVDNSSSMAPYWEEATYVLETLVMKASPFDKNGMDLFFTLGPSENNLLNEKSESAFRKKMLLSRPHKRHHKLVTDMVRPIESIFDKYFNDIDERKRKGKKPKEQLTLIILTDGMWEGMSSSDEVYKYVQTLLKKLEKRDILGYKKRPVSIEFVQFGDDDNATERLRALDDDMEFKGHKDIIDHEQFSITGDVRKMLLGSFVPMMDKLNHHPESPPPMHSDTFGSIASSAAVGSTRNNRMSMPAGAAYGSHAHFGQHLGAIHELDSPTTARGDRSLTGSTGSSGSVGVGAGAQEKGSRLSFWR</sequence>
<dbReference type="InterPro" id="IPR036465">
    <property type="entry name" value="vWFA_dom_sf"/>
</dbReference>
<reference evidence="4" key="1">
    <citation type="journal article" date="2020" name="Stud. Mycol.">
        <title>101 Dothideomycetes genomes: a test case for predicting lifestyles and emergence of pathogens.</title>
        <authorList>
            <person name="Haridas S."/>
            <person name="Albert R."/>
            <person name="Binder M."/>
            <person name="Bloem J."/>
            <person name="Labutti K."/>
            <person name="Salamov A."/>
            <person name="Andreopoulos B."/>
            <person name="Baker S."/>
            <person name="Barry K."/>
            <person name="Bills G."/>
            <person name="Bluhm B."/>
            <person name="Cannon C."/>
            <person name="Castanera R."/>
            <person name="Culley D."/>
            <person name="Daum C."/>
            <person name="Ezra D."/>
            <person name="Gonzalez J."/>
            <person name="Henrissat B."/>
            <person name="Kuo A."/>
            <person name="Liang C."/>
            <person name="Lipzen A."/>
            <person name="Lutzoni F."/>
            <person name="Magnuson J."/>
            <person name="Mondo S."/>
            <person name="Nolan M."/>
            <person name="Ohm R."/>
            <person name="Pangilinan J."/>
            <person name="Park H.-J."/>
            <person name="Ramirez L."/>
            <person name="Alfaro M."/>
            <person name="Sun H."/>
            <person name="Tritt A."/>
            <person name="Yoshinaga Y."/>
            <person name="Zwiers L.-H."/>
            <person name="Turgeon B."/>
            <person name="Goodwin S."/>
            <person name="Spatafora J."/>
            <person name="Crous P."/>
            <person name="Grigoriev I."/>
        </authorList>
    </citation>
    <scope>NUCLEOTIDE SEQUENCE</scope>
    <source>
        <strain evidence="4">CBS 125425</strain>
    </source>
</reference>